<dbReference type="InterPro" id="IPR021842">
    <property type="entry name" value="DUF3435"/>
</dbReference>
<dbReference type="PANTHER" id="PTHR37535">
    <property type="entry name" value="FLUG DOMAIN PROTEIN"/>
    <property type="match status" value="1"/>
</dbReference>
<sequence>MAAWRRVALQTELIRLASGQSRTIHLGRPVELTDEQKAAVKRHPMVQKLWRKWQNRKAKVKAHFGSFSGGRGTEMYAKVQNCYSRYHSVLRATKESMINLLRQQFDIEQPVRVALWQTRGLPFEMVQQKDQPAMPPGQRHVFNLLFTLLPYSPVAEAERRADIADAVARVQPGNKTRLREIKVRNRSALIGTQPLQMSAPVPMYGENLQKIQVAPGQCFWCMIHGLESKFNRTSSLRRHIARHHFGEATRGGDVRCPDVTCQATLAGAIDMENHIIGEHTICC</sequence>
<dbReference type="EMBL" id="JAVDPF010000071">
    <property type="protein sequence ID" value="KAL1864670.1"/>
    <property type="molecule type" value="Genomic_DNA"/>
</dbReference>
<evidence type="ECO:0000313" key="1">
    <source>
        <dbReference type="EMBL" id="KAL1864670.1"/>
    </source>
</evidence>
<evidence type="ECO:0000313" key="2">
    <source>
        <dbReference type="Proteomes" id="UP001583193"/>
    </source>
</evidence>
<accession>A0ABR3WLZ7</accession>
<name>A0ABR3WLZ7_9EURO</name>
<protein>
    <recommendedName>
        <fullName evidence="3">C2H2-type domain-containing protein</fullName>
    </recommendedName>
</protein>
<comment type="caution">
    <text evidence="1">The sequence shown here is derived from an EMBL/GenBank/DDBJ whole genome shotgun (WGS) entry which is preliminary data.</text>
</comment>
<dbReference type="Proteomes" id="UP001583193">
    <property type="component" value="Unassembled WGS sequence"/>
</dbReference>
<reference evidence="1 2" key="1">
    <citation type="journal article" date="2024" name="IMA Fungus">
        <title>IMA Genome - F19 : A genome assembly and annotation guide to empower mycologists, including annotated draft genome sequences of Ceratocystis pirilliformis, Diaporthe australafricana, Fusarium ophioides, Paecilomyces lecythidis, and Sporothrix stenoceras.</title>
        <authorList>
            <person name="Aylward J."/>
            <person name="Wilson A.M."/>
            <person name="Visagie C.M."/>
            <person name="Spraker J."/>
            <person name="Barnes I."/>
            <person name="Buitendag C."/>
            <person name="Ceriani C."/>
            <person name="Del Mar Angel L."/>
            <person name="du Plessis D."/>
            <person name="Fuchs T."/>
            <person name="Gasser K."/>
            <person name="Kramer D."/>
            <person name="Li W."/>
            <person name="Munsamy K."/>
            <person name="Piso A."/>
            <person name="Price J.L."/>
            <person name="Sonnekus B."/>
            <person name="Thomas C."/>
            <person name="van der Nest A."/>
            <person name="van Dijk A."/>
            <person name="van Heerden A."/>
            <person name="van Vuuren N."/>
            <person name="Yilmaz N."/>
            <person name="Duong T.A."/>
            <person name="van der Merwe N.A."/>
            <person name="Wingfield M.J."/>
            <person name="Wingfield B.D."/>
        </authorList>
    </citation>
    <scope>NUCLEOTIDE SEQUENCE [LARGE SCALE GENOMIC DNA]</scope>
    <source>
        <strain evidence="1 2">CMW 18167</strain>
    </source>
</reference>
<keyword evidence="2" id="KW-1185">Reference proteome</keyword>
<dbReference type="PANTHER" id="PTHR37535:SF4">
    <property type="entry name" value="FLUG DOMAIN-CONTAINING PROTEIN"/>
    <property type="match status" value="1"/>
</dbReference>
<dbReference type="Pfam" id="PF11917">
    <property type="entry name" value="DUF3435"/>
    <property type="match status" value="1"/>
</dbReference>
<organism evidence="1 2">
    <name type="scientific">Paecilomyces lecythidis</name>
    <dbReference type="NCBI Taxonomy" id="3004212"/>
    <lineage>
        <taxon>Eukaryota</taxon>
        <taxon>Fungi</taxon>
        <taxon>Dikarya</taxon>
        <taxon>Ascomycota</taxon>
        <taxon>Pezizomycotina</taxon>
        <taxon>Eurotiomycetes</taxon>
        <taxon>Eurotiomycetidae</taxon>
        <taxon>Eurotiales</taxon>
        <taxon>Thermoascaceae</taxon>
        <taxon>Paecilomyces</taxon>
    </lineage>
</organism>
<evidence type="ECO:0008006" key="3">
    <source>
        <dbReference type="Google" id="ProtNLM"/>
    </source>
</evidence>
<gene>
    <name evidence="1" type="ORF">Plec18167_009670</name>
</gene>
<proteinExistence type="predicted"/>